<sequence>MSKRIEQYENGSYQSTLTVAISDSFVSRNKLRTERNASKTKPSSGESRIYIGSQSSPVASSFFSFTGTVKYLKNDFAASNANCFFLKSNLLEYLELAFKEYHEPAQNYFYDISEYYFELKEKLEDYSEEKIYFKVFNHRGKKDTERFYINSDSEIWSIFRKIALPHISTLSITKSVGPNQDEYEFLLSIKEKFVDREMPTVIREIYEDAEQYEEEETDALSLVTSRKGQGKFKNRLLETMKNCPFTGISDPILLRASHAKPWSESNNLERLDGYNGLLLTPTYDVLFDRGLISFEDDGTLLISPLVSKEIIQKLNLISGETYGISNGTGKRSPYLKYHRENIFKQ</sequence>
<accession>A0A179SS53</accession>
<dbReference type="REBASE" id="170433">
    <property type="entry name" value="BliC44ORF10845P"/>
</dbReference>
<organism evidence="2 3">
    <name type="scientific">Metabacillus litoralis</name>
    <dbReference type="NCBI Taxonomy" id="152268"/>
    <lineage>
        <taxon>Bacteria</taxon>
        <taxon>Bacillati</taxon>
        <taxon>Bacillota</taxon>
        <taxon>Bacilli</taxon>
        <taxon>Bacillales</taxon>
        <taxon>Bacillaceae</taxon>
        <taxon>Metabacillus</taxon>
    </lineage>
</organism>
<proteinExistence type="predicted"/>
<dbReference type="RefSeq" id="WP_066338678.1">
    <property type="nucleotide sequence ID" value="NZ_LWSG01000043.1"/>
</dbReference>
<comment type="caution">
    <text evidence="2">The sequence shown here is derived from an EMBL/GenBank/DDBJ whole genome shotgun (WGS) entry which is preliminary data.</text>
</comment>
<dbReference type="Pfam" id="PF13391">
    <property type="entry name" value="HNH_2"/>
    <property type="match status" value="1"/>
</dbReference>
<dbReference type="AlphaFoldDB" id="A0A179SS53"/>
<feature type="domain" description="HNH nuclease" evidence="1">
    <location>
        <begin position="243"/>
        <end position="295"/>
    </location>
</feature>
<dbReference type="EMBL" id="LWSG01000043">
    <property type="protein sequence ID" value="OAS83112.1"/>
    <property type="molecule type" value="Genomic_DNA"/>
</dbReference>
<evidence type="ECO:0000313" key="3">
    <source>
        <dbReference type="Proteomes" id="UP000078534"/>
    </source>
</evidence>
<evidence type="ECO:0000313" key="2">
    <source>
        <dbReference type="EMBL" id="OAS83112.1"/>
    </source>
</evidence>
<reference evidence="3" key="1">
    <citation type="submission" date="2016-04" db="EMBL/GenBank/DDBJ databases">
        <authorList>
            <person name="Lyu Z."/>
            <person name="Lyu W."/>
        </authorList>
    </citation>
    <scope>NUCLEOTIDE SEQUENCE [LARGE SCALE GENOMIC DNA]</scope>
    <source>
        <strain evidence="3">C44</strain>
    </source>
</reference>
<protein>
    <recommendedName>
        <fullName evidence="1">HNH nuclease domain-containing protein</fullName>
    </recommendedName>
</protein>
<gene>
    <name evidence="2" type="ORF">A6K24_10840</name>
</gene>
<dbReference type="Proteomes" id="UP000078534">
    <property type="component" value="Unassembled WGS sequence"/>
</dbReference>
<name>A0A179SS53_9BACI</name>
<dbReference type="InterPro" id="IPR003615">
    <property type="entry name" value="HNH_nuc"/>
</dbReference>
<keyword evidence="3" id="KW-1185">Reference proteome</keyword>
<evidence type="ECO:0000259" key="1">
    <source>
        <dbReference type="Pfam" id="PF13391"/>
    </source>
</evidence>